<dbReference type="RefSeq" id="WP_213119226.1">
    <property type="nucleotide sequence ID" value="NZ_JAGYPF010000004.1"/>
</dbReference>
<comment type="caution">
    <text evidence="1">The sequence shown here is derived from an EMBL/GenBank/DDBJ whole genome shotgun (WGS) entry which is preliminary data.</text>
</comment>
<dbReference type="Gene3D" id="1.10.1040.10">
    <property type="entry name" value="N-(1-d-carboxylethyl)-l-norvaline Dehydrogenase, domain 2"/>
    <property type="match status" value="1"/>
</dbReference>
<evidence type="ECO:0000313" key="2">
    <source>
        <dbReference type="Proteomes" id="UP000679749"/>
    </source>
</evidence>
<dbReference type="AlphaFoldDB" id="A0A942U979"/>
<name>A0A942U979_9BACI</name>
<dbReference type="SUPFAM" id="SSF48179">
    <property type="entry name" value="6-phosphogluconate dehydrogenase C-terminal domain-like"/>
    <property type="match status" value="1"/>
</dbReference>
<dbReference type="Proteomes" id="UP000679749">
    <property type="component" value="Unassembled WGS sequence"/>
</dbReference>
<organism evidence="1 2">
    <name type="scientific">Neobacillus rhizophilus</name>
    <dbReference type="NCBI Taxonomy" id="2833579"/>
    <lineage>
        <taxon>Bacteria</taxon>
        <taxon>Bacillati</taxon>
        <taxon>Bacillota</taxon>
        <taxon>Bacilli</taxon>
        <taxon>Bacillales</taxon>
        <taxon>Bacillaceae</taxon>
        <taxon>Neobacillus</taxon>
    </lineage>
</organism>
<proteinExistence type="predicted"/>
<gene>
    <name evidence="1" type="ORF">KHA99_19855</name>
</gene>
<dbReference type="EMBL" id="JAGYPF010000004">
    <property type="protein sequence ID" value="MBS4214706.1"/>
    <property type="molecule type" value="Genomic_DNA"/>
</dbReference>
<dbReference type="InterPro" id="IPR036291">
    <property type="entry name" value="NAD(P)-bd_dom_sf"/>
</dbReference>
<protein>
    <submittedName>
        <fullName evidence="1">NAD(P)-dependent oxidoreductase</fullName>
    </submittedName>
</protein>
<evidence type="ECO:0000313" key="1">
    <source>
        <dbReference type="EMBL" id="MBS4214706.1"/>
    </source>
</evidence>
<keyword evidence="2" id="KW-1185">Reference proteome</keyword>
<accession>A0A942U979</accession>
<dbReference type="SUPFAM" id="SSF51735">
    <property type="entry name" value="NAD(P)-binding Rossmann-fold domains"/>
    <property type="match status" value="1"/>
</dbReference>
<dbReference type="InterPro" id="IPR013328">
    <property type="entry name" value="6PGD_dom2"/>
</dbReference>
<dbReference type="Gene3D" id="3.40.50.720">
    <property type="entry name" value="NAD(P)-binding Rossmann-like Domain"/>
    <property type="match status" value="1"/>
</dbReference>
<dbReference type="InterPro" id="IPR008927">
    <property type="entry name" value="6-PGluconate_DH-like_C_sf"/>
</dbReference>
<reference evidence="1" key="1">
    <citation type="submission" date="2021-05" db="EMBL/GenBank/DDBJ databases">
        <title>Novel Bacillus species.</title>
        <authorList>
            <person name="Liu G."/>
        </authorList>
    </citation>
    <scope>NUCLEOTIDE SEQUENCE</scope>
    <source>
        <strain evidence="1">FJAT-49825</strain>
    </source>
</reference>
<sequence>MSPKKTIGFIGFGEVAMIYGKLLKEQNWTVFVYDHRYGEESTRADSKRNKAKQLGIEYVPSLEVLVHHTSNLLSTVTPSSASQIAKNISLLVSKHHVFLDLNSTNPKVKMENSKYFQAANCPYLDGVIMRSPQVTGSQTPIYYSGEIELHHLPSSVFHLKRVGQIVGQASAMKMCQSIITKGIQCLVWEQILLAEKWNIQQIMAENLDELFLNRSYSDWVDYAITSNIIHSKRRQQEIGMAVDFLKEMNFNAFQSEAICQTLNWISEQNLHKLLDEKMTNEEFLQFIISEGSRQI</sequence>